<name>A0A067QVJ9_ZOONE</name>
<dbReference type="AlphaFoldDB" id="A0A067QVJ9"/>
<dbReference type="InParanoid" id="A0A067QVJ9"/>
<evidence type="ECO:0000313" key="1">
    <source>
        <dbReference type="EMBL" id="KDR13171.1"/>
    </source>
</evidence>
<protein>
    <submittedName>
        <fullName evidence="1">Uncharacterized protein</fullName>
    </submittedName>
</protein>
<dbReference type="Proteomes" id="UP000027135">
    <property type="component" value="Unassembled WGS sequence"/>
</dbReference>
<sequence length="103" mass="11259">MAASCMGPPQSPIDPVHNTGIRLATFRYRACAITAQETSPLQSSCEAGDTTQAPDVHICVLCYIRWEIRGPHVNSIGAAPSRPPTIRHTPSPYYPWNTMRPAV</sequence>
<dbReference type="EMBL" id="KK852964">
    <property type="protein sequence ID" value="KDR13171.1"/>
    <property type="molecule type" value="Genomic_DNA"/>
</dbReference>
<evidence type="ECO:0000313" key="2">
    <source>
        <dbReference type="Proteomes" id="UP000027135"/>
    </source>
</evidence>
<accession>A0A067QVJ9</accession>
<gene>
    <name evidence="1" type="ORF">L798_12928</name>
</gene>
<reference evidence="1 2" key="1">
    <citation type="journal article" date="2014" name="Nat. Commun.">
        <title>Molecular traces of alternative social organization in a termite genome.</title>
        <authorList>
            <person name="Terrapon N."/>
            <person name="Li C."/>
            <person name="Robertson H.M."/>
            <person name="Ji L."/>
            <person name="Meng X."/>
            <person name="Booth W."/>
            <person name="Chen Z."/>
            <person name="Childers C.P."/>
            <person name="Glastad K.M."/>
            <person name="Gokhale K."/>
            <person name="Gowin J."/>
            <person name="Gronenberg W."/>
            <person name="Hermansen R.A."/>
            <person name="Hu H."/>
            <person name="Hunt B.G."/>
            <person name="Huylmans A.K."/>
            <person name="Khalil S.M."/>
            <person name="Mitchell R.D."/>
            <person name="Munoz-Torres M.C."/>
            <person name="Mustard J.A."/>
            <person name="Pan H."/>
            <person name="Reese J.T."/>
            <person name="Scharf M.E."/>
            <person name="Sun F."/>
            <person name="Vogel H."/>
            <person name="Xiao J."/>
            <person name="Yang W."/>
            <person name="Yang Z."/>
            <person name="Yang Z."/>
            <person name="Zhou J."/>
            <person name="Zhu J."/>
            <person name="Brent C.S."/>
            <person name="Elsik C.G."/>
            <person name="Goodisman M.A."/>
            <person name="Liberles D.A."/>
            <person name="Roe R.M."/>
            <person name="Vargo E.L."/>
            <person name="Vilcinskas A."/>
            <person name="Wang J."/>
            <person name="Bornberg-Bauer E."/>
            <person name="Korb J."/>
            <person name="Zhang G."/>
            <person name="Liebig J."/>
        </authorList>
    </citation>
    <scope>NUCLEOTIDE SEQUENCE [LARGE SCALE GENOMIC DNA]</scope>
    <source>
        <tissue evidence="1">Whole organism</tissue>
    </source>
</reference>
<keyword evidence="2" id="KW-1185">Reference proteome</keyword>
<proteinExistence type="predicted"/>
<organism evidence="1 2">
    <name type="scientific">Zootermopsis nevadensis</name>
    <name type="common">Dampwood termite</name>
    <dbReference type="NCBI Taxonomy" id="136037"/>
    <lineage>
        <taxon>Eukaryota</taxon>
        <taxon>Metazoa</taxon>
        <taxon>Ecdysozoa</taxon>
        <taxon>Arthropoda</taxon>
        <taxon>Hexapoda</taxon>
        <taxon>Insecta</taxon>
        <taxon>Pterygota</taxon>
        <taxon>Neoptera</taxon>
        <taxon>Polyneoptera</taxon>
        <taxon>Dictyoptera</taxon>
        <taxon>Blattodea</taxon>
        <taxon>Blattoidea</taxon>
        <taxon>Termitoidae</taxon>
        <taxon>Termopsidae</taxon>
        <taxon>Zootermopsis</taxon>
    </lineage>
</organism>